<dbReference type="PIRSF" id="PIRSF006256">
    <property type="entry name" value="CMPcnvr_hdrg_mat"/>
    <property type="match status" value="1"/>
</dbReference>
<evidence type="ECO:0000256" key="5">
    <source>
        <dbReference type="ARBA" id="ARBA00022771"/>
    </source>
</evidence>
<keyword evidence="6" id="KW-0862">Zinc</keyword>
<evidence type="ECO:0000259" key="11">
    <source>
        <dbReference type="PROSITE" id="PS51163"/>
    </source>
</evidence>
<dbReference type="GO" id="GO:0016743">
    <property type="term" value="F:carboxyl- or carbamoyltransferase activity"/>
    <property type="evidence" value="ECO:0007669"/>
    <property type="project" value="UniProtKB-UniRule"/>
</dbReference>
<evidence type="ECO:0000256" key="2">
    <source>
        <dbReference type="ARBA" id="ARBA00008097"/>
    </source>
</evidence>
<dbReference type="GO" id="GO:0003998">
    <property type="term" value="F:acylphosphatase activity"/>
    <property type="evidence" value="ECO:0007669"/>
    <property type="project" value="UniProtKB-EC"/>
</dbReference>
<dbReference type="Gene3D" id="3.90.870.50">
    <property type="match status" value="1"/>
</dbReference>
<dbReference type="NCBIfam" id="TIGR00143">
    <property type="entry name" value="hypF"/>
    <property type="match status" value="1"/>
</dbReference>
<keyword evidence="12" id="KW-0808">Transferase</keyword>
<keyword evidence="4" id="KW-0479">Metal-binding</keyword>
<feature type="active site" evidence="9">
    <location>
        <position position="21"/>
    </location>
</feature>
<dbReference type="InterPro" id="IPR017945">
    <property type="entry name" value="DHBP_synth_RibB-like_a/b_dom"/>
</dbReference>
<comment type="caution">
    <text evidence="12">The sequence shown here is derived from an EMBL/GenBank/DDBJ whole genome shotgun (WGS) entry which is preliminary data.</text>
</comment>
<evidence type="ECO:0000256" key="7">
    <source>
        <dbReference type="ARBA" id="ARBA00048220"/>
    </source>
</evidence>
<dbReference type="InterPro" id="IPR041440">
    <property type="entry name" value="HypF_C"/>
</dbReference>
<dbReference type="InterPro" id="IPR011125">
    <property type="entry name" value="Znf_HypF"/>
</dbReference>
<dbReference type="GO" id="GO:0008270">
    <property type="term" value="F:zinc ion binding"/>
    <property type="evidence" value="ECO:0007669"/>
    <property type="project" value="UniProtKB-KW"/>
</dbReference>
<dbReference type="EMBL" id="QGLE01000005">
    <property type="protein sequence ID" value="PWR22857.1"/>
    <property type="molecule type" value="Genomic_DNA"/>
</dbReference>
<dbReference type="UniPathway" id="UPA00335"/>
<evidence type="ECO:0000256" key="3">
    <source>
        <dbReference type="ARBA" id="ARBA00022598"/>
    </source>
</evidence>
<comment type="pathway">
    <text evidence="1 8">Protein modification; [NiFe] hydrogenase maturation.</text>
</comment>
<dbReference type="InterPro" id="IPR004421">
    <property type="entry name" value="Carbamoyltransferase_HypF"/>
</dbReference>
<dbReference type="EC" id="6.2.-.-" evidence="8"/>
<dbReference type="GO" id="GO:0016874">
    <property type="term" value="F:ligase activity"/>
    <property type="evidence" value="ECO:0007669"/>
    <property type="project" value="UniProtKB-UniRule"/>
</dbReference>
<comment type="catalytic activity">
    <reaction evidence="9">
        <text>an acyl phosphate + H2O = a carboxylate + phosphate + H(+)</text>
        <dbReference type="Rhea" id="RHEA:14965"/>
        <dbReference type="ChEBI" id="CHEBI:15377"/>
        <dbReference type="ChEBI" id="CHEBI:15378"/>
        <dbReference type="ChEBI" id="CHEBI:29067"/>
        <dbReference type="ChEBI" id="CHEBI:43474"/>
        <dbReference type="ChEBI" id="CHEBI:59918"/>
        <dbReference type="EC" id="3.6.1.7"/>
    </reaction>
</comment>
<keyword evidence="13" id="KW-1185">Reference proteome</keyword>
<dbReference type="Gene3D" id="3.30.110.120">
    <property type="match status" value="1"/>
</dbReference>
<dbReference type="Pfam" id="PF01300">
    <property type="entry name" value="Sua5_yciO_yrdC"/>
    <property type="match status" value="1"/>
</dbReference>
<dbReference type="InterPro" id="IPR001792">
    <property type="entry name" value="Acylphosphatase-like_dom"/>
</dbReference>
<comment type="function">
    <text evidence="8">Involved in the maturation of [NiFe] hydrogenases. Along with HypE, it catalyzes the synthesis of the CN ligands of the active site iron of [NiFe]-hydrogenases. HypF functions as a carbamoyl transferase using carbamoylphosphate as a substrate and transferring the carboxamido moiety in an ATP-dependent reaction to the thiolate of the C-terminal cysteine of HypE yielding a protein-S-carboxamide.</text>
</comment>
<keyword evidence="3" id="KW-0436">Ligase</keyword>
<dbReference type="SUPFAM" id="SSF54975">
    <property type="entry name" value="Acylphosphatase/BLUF domain-like"/>
    <property type="match status" value="1"/>
</dbReference>
<evidence type="ECO:0000313" key="13">
    <source>
        <dbReference type="Proteomes" id="UP000245461"/>
    </source>
</evidence>
<organism evidence="12 13">
    <name type="scientific">Zavarzinia aquatilis</name>
    <dbReference type="NCBI Taxonomy" id="2211142"/>
    <lineage>
        <taxon>Bacteria</taxon>
        <taxon>Pseudomonadati</taxon>
        <taxon>Pseudomonadota</taxon>
        <taxon>Alphaproteobacteria</taxon>
        <taxon>Rhodospirillales</taxon>
        <taxon>Zavarziniaceae</taxon>
        <taxon>Zavarzinia</taxon>
    </lineage>
</organism>
<feature type="domain" description="YrdC-like" evidence="11">
    <location>
        <begin position="206"/>
        <end position="391"/>
    </location>
</feature>
<evidence type="ECO:0000256" key="9">
    <source>
        <dbReference type="PROSITE-ProRule" id="PRU00520"/>
    </source>
</evidence>
<accession>A0A317E739</accession>
<dbReference type="PROSITE" id="PS51163">
    <property type="entry name" value="YRDC"/>
    <property type="match status" value="1"/>
</dbReference>
<dbReference type="Pfam" id="PF00708">
    <property type="entry name" value="Acylphosphatase"/>
    <property type="match status" value="1"/>
</dbReference>
<dbReference type="InterPro" id="IPR017968">
    <property type="entry name" value="Acylphosphatase_CS"/>
</dbReference>
<evidence type="ECO:0000256" key="4">
    <source>
        <dbReference type="ARBA" id="ARBA00022723"/>
    </source>
</evidence>
<evidence type="ECO:0000256" key="1">
    <source>
        <dbReference type="ARBA" id="ARBA00004711"/>
    </source>
</evidence>
<dbReference type="Gene3D" id="3.30.420.40">
    <property type="match status" value="1"/>
</dbReference>
<dbReference type="InterPro" id="IPR036046">
    <property type="entry name" value="Acylphosphatase-like_dom_sf"/>
</dbReference>
<name>A0A317E739_9PROT</name>
<keyword evidence="9" id="KW-0378">Hydrolase</keyword>
<dbReference type="InterPro" id="IPR051060">
    <property type="entry name" value="Carbamoyltrans_HypF-like"/>
</dbReference>
<evidence type="ECO:0000259" key="10">
    <source>
        <dbReference type="PROSITE" id="PS51160"/>
    </source>
</evidence>
<dbReference type="PROSITE" id="PS51160">
    <property type="entry name" value="ACYLPHOSPHATASE_3"/>
    <property type="match status" value="1"/>
</dbReference>
<evidence type="ECO:0000256" key="8">
    <source>
        <dbReference type="PIRNR" id="PIRNR006256"/>
    </source>
</evidence>
<proteinExistence type="inferred from homology"/>
<dbReference type="Gene3D" id="3.30.420.360">
    <property type="match status" value="1"/>
</dbReference>
<dbReference type="PANTHER" id="PTHR42959">
    <property type="entry name" value="CARBAMOYLTRANSFERASE"/>
    <property type="match status" value="1"/>
</dbReference>
<keyword evidence="5" id="KW-0863">Zinc-finger</keyword>
<dbReference type="AlphaFoldDB" id="A0A317E739"/>
<dbReference type="Proteomes" id="UP000245461">
    <property type="component" value="Unassembled WGS sequence"/>
</dbReference>
<comment type="similarity">
    <text evidence="2 8">Belongs to the carbamoyltransferase HypF family.</text>
</comment>
<sequence>MSEARSMAIRVRGRVQGVGFRPTVWRLARDLGLAGDVLNDSEGVLIRVAGASAAIETLIERLRAEPPPLARIDGIEAVDIAPLALAGFSVVESRAGAARTEIAPDAMVCAACAAETEDPAARRFRYPFTNCTHCGPRLSIVRGIPYDRAMTTMAPFALCPACQAEYDDPSDRRFHAEAIACPACGPRAWLIRLDERAPPADLPAGLDETAAVAALLRRGEIVAIKGIGGYHLACDATQGPVVAALRGRKRRDAKPFALMARDIGIIRRFAEVGPAEEAALLSPAGPIVLLRASGPARLPEAVAPGLDRIGFMLPTTPLHRLILQRMDRPVVMTSGNLSSEPQVTDEAGLHARLTGIATYALIHDRAIANRVDDSVARVIGGVPRLLRRARGHAPAALPLPPGLGGGAPVLALGAELKATFCLARGEEAILSQHMGDLEDAATFDDWRRGLGLYETLHDHRPRVIAVDRHPDYLSAKYGRARAAETGAALVEVQHHHAHVAACLAGQGRPLTAPPVLGIVADGLGYGDDGAIWGGEFLLADYRGYRRLAALKPVAMPGGAMASREPWRNLYAQLTAAMDWSDFARDFGGLALYDALAAKPRAPFDAIIRDGRFAPRASSCGRLFDAVAAALDLCRERQSYEGQAAMMLEALADGGEAGAYPFDLARRDGDGLPLIEPRPMWRALLGDLSLAVAPSQVAARFHRGLARAMVAMAVQLRGEGAPLFDTVALSGGCFQNAVLFEAVERGLADAGFTVLSHAEVPANDGGIAIGQAAIALATTAGAGPCA</sequence>
<dbReference type="InterPro" id="IPR006070">
    <property type="entry name" value="Sua5-like_dom"/>
</dbReference>
<dbReference type="RefSeq" id="WP_109905490.1">
    <property type="nucleotide sequence ID" value="NZ_QGLE01000005.1"/>
</dbReference>
<dbReference type="Pfam" id="PF17788">
    <property type="entry name" value="HypF_C"/>
    <property type="match status" value="1"/>
</dbReference>
<dbReference type="SUPFAM" id="SSF55821">
    <property type="entry name" value="YrdC/RibB"/>
    <property type="match status" value="1"/>
</dbReference>
<dbReference type="PROSITE" id="PS00150">
    <property type="entry name" value="ACYLPHOSPHATASE_1"/>
    <property type="match status" value="1"/>
</dbReference>
<gene>
    <name evidence="12" type="primary">hypF</name>
    <name evidence="12" type="ORF">DKG74_10560</name>
</gene>
<dbReference type="GO" id="GO:0003725">
    <property type="term" value="F:double-stranded RNA binding"/>
    <property type="evidence" value="ECO:0007669"/>
    <property type="project" value="InterPro"/>
</dbReference>
<evidence type="ECO:0000256" key="6">
    <source>
        <dbReference type="ARBA" id="ARBA00022833"/>
    </source>
</evidence>
<feature type="domain" description="Acylphosphatase-like" evidence="10">
    <location>
        <begin position="6"/>
        <end position="92"/>
    </location>
</feature>
<reference evidence="12 13" key="1">
    <citation type="submission" date="2018-05" db="EMBL/GenBank/DDBJ databases">
        <title>Zavarzinia sp. HR-AS.</title>
        <authorList>
            <person name="Lee Y."/>
            <person name="Jeon C.O."/>
        </authorList>
    </citation>
    <scope>NUCLEOTIDE SEQUENCE [LARGE SCALE GENOMIC DNA]</scope>
    <source>
        <strain evidence="12 13">HR-AS</strain>
    </source>
</reference>
<dbReference type="PANTHER" id="PTHR42959:SF1">
    <property type="entry name" value="CARBAMOYLTRANSFERASE HYPF"/>
    <property type="match status" value="1"/>
</dbReference>
<comment type="catalytic activity">
    <reaction evidence="7 8">
        <text>C-terminal L-cysteinyl-[HypE protein] + carbamoyl phosphate + ATP + H2O = C-terminal S-carboxamide-L-cysteinyl-[HypE protein] + AMP + phosphate + diphosphate + H(+)</text>
        <dbReference type="Rhea" id="RHEA:55636"/>
        <dbReference type="Rhea" id="RHEA-COMP:14247"/>
        <dbReference type="Rhea" id="RHEA-COMP:14392"/>
        <dbReference type="ChEBI" id="CHEBI:15377"/>
        <dbReference type="ChEBI" id="CHEBI:15378"/>
        <dbReference type="ChEBI" id="CHEBI:30616"/>
        <dbReference type="ChEBI" id="CHEBI:33019"/>
        <dbReference type="ChEBI" id="CHEBI:43474"/>
        <dbReference type="ChEBI" id="CHEBI:58228"/>
        <dbReference type="ChEBI" id="CHEBI:76913"/>
        <dbReference type="ChEBI" id="CHEBI:139126"/>
        <dbReference type="ChEBI" id="CHEBI:456215"/>
    </reaction>
</comment>
<dbReference type="InterPro" id="IPR055128">
    <property type="entry name" value="HypF_C_2"/>
</dbReference>
<dbReference type="OrthoDB" id="9808093at2"/>
<dbReference type="GO" id="GO:0051604">
    <property type="term" value="P:protein maturation"/>
    <property type="evidence" value="ECO:0007669"/>
    <property type="project" value="TreeGrafter"/>
</dbReference>
<dbReference type="Pfam" id="PF07503">
    <property type="entry name" value="zf-HYPF"/>
    <property type="match status" value="2"/>
</dbReference>
<protein>
    <recommendedName>
        <fullName evidence="8">Carbamoyltransferase HypF</fullName>
        <ecNumber evidence="8">6.2.-.-</ecNumber>
    </recommendedName>
</protein>
<dbReference type="Pfam" id="PF22521">
    <property type="entry name" value="HypF_C_2"/>
    <property type="match status" value="1"/>
</dbReference>
<feature type="active site" evidence="9">
    <location>
        <position position="39"/>
    </location>
</feature>
<evidence type="ECO:0000313" key="12">
    <source>
        <dbReference type="EMBL" id="PWR22857.1"/>
    </source>
</evidence>